<dbReference type="AlphaFoldDB" id="A0A2G6KEC0"/>
<feature type="domain" description="Sulfatase-modifying factor enzyme-like" evidence="1">
    <location>
        <begin position="29"/>
        <end position="152"/>
    </location>
</feature>
<organism evidence="2 3">
    <name type="scientific">candidate division KSB3 bacterium</name>
    <dbReference type="NCBI Taxonomy" id="2044937"/>
    <lineage>
        <taxon>Bacteria</taxon>
        <taxon>candidate division KSB3</taxon>
    </lineage>
</organism>
<protein>
    <recommendedName>
        <fullName evidence="1">Sulfatase-modifying factor enzyme-like domain-containing protein</fullName>
    </recommendedName>
</protein>
<dbReference type="InterPro" id="IPR042095">
    <property type="entry name" value="SUMF_sf"/>
</dbReference>
<dbReference type="Proteomes" id="UP000230821">
    <property type="component" value="Unassembled WGS sequence"/>
</dbReference>
<proteinExistence type="predicted"/>
<dbReference type="PANTHER" id="PTHR23150:SF19">
    <property type="entry name" value="FORMYLGLYCINE-GENERATING ENZYME"/>
    <property type="match status" value="1"/>
</dbReference>
<dbReference type="Pfam" id="PF03781">
    <property type="entry name" value="FGE-sulfatase"/>
    <property type="match status" value="1"/>
</dbReference>
<dbReference type="EMBL" id="PDSK01000092">
    <property type="protein sequence ID" value="PIE34018.1"/>
    <property type="molecule type" value="Genomic_DNA"/>
</dbReference>
<gene>
    <name evidence="2" type="ORF">CSA56_08865</name>
</gene>
<dbReference type="SUPFAM" id="SSF56436">
    <property type="entry name" value="C-type lectin-like"/>
    <property type="match status" value="1"/>
</dbReference>
<accession>A0A2G6KEC0</accession>
<dbReference type="GO" id="GO:0120147">
    <property type="term" value="F:formylglycine-generating oxidase activity"/>
    <property type="evidence" value="ECO:0007669"/>
    <property type="project" value="TreeGrafter"/>
</dbReference>
<sequence length="153" mass="16874">MMAITDGSIGAGRAGNGERRDRLMVRSIREKAARGADGRIYPWGDEAIGPEFANFGETALGVTSTVGCFPRSKSPCGCEEMAGNVWEWCWDWYDEEYYSNSPEENPRGPVSGSGRVLRGGLWGDFAEFCRAAYRYGHGPGDRDGFVGFRLLRT</sequence>
<dbReference type="Gene3D" id="3.90.1580.10">
    <property type="entry name" value="paralog of FGE (formylglycine-generating enzyme)"/>
    <property type="match status" value="1"/>
</dbReference>
<evidence type="ECO:0000313" key="2">
    <source>
        <dbReference type="EMBL" id="PIE34018.1"/>
    </source>
</evidence>
<dbReference type="InterPro" id="IPR005532">
    <property type="entry name" value="SUMF_dom"/>
</dbReference>
<evidence type="ECO:0000313" key="3">
    <source>
        <dbReference type="Proteomes" id="UP000230821"/>
    </source>
</evidence>
<evidence type="ECO:0000259" key="1">
    <source>
        <dbReference type="Pfam" id="PF03781"/>
    </source>
</evidence>
<dbReference type="InterPro" id="IPR051043">
    <property type="entry name" value="Sulfatase_Mod_Factor_Kinase"/>
</dbReference>
<comment type="caution">
    <text evidence="2">The sequence shown here is derived from an EMBL/GenBank/DDBJ whole genome shotgun (WGS) entry which is preliminary data.</text>
</comment>
<dbReference type="InterPro" id="IPR016187">
    <property type="entry name" value="CTDL_fold"/>
</dbReference>
<name>A0A2G6KEC0_9BACT</name>
<reference evidence="2 3" key="1">
    <citation type="submission" date="2017-10" db="EMBL/GenBank/DDBJ databases">
        <title>Novel microbial diversity and functional potential in the marine mammal oral microbiome.</title>
        <authorList>
            <person name="Dudek N.K."/>
            <person name="Sun C.L."/>
            <person name="Burstein D."/>
            <person name="Kantor R.S."/>
            <person name="Aliaga Goltsman D.S."/>
            <person name="Bik E.M."/>
            <person name="Thomas B.C."/>
            <person name="Banfield J.F."/>
            <person name="Relman D.A."/>
        </authorList>
    </citation>
    <scope>NUCLEOTIDE SEQUENCE [LARGE SCALE GENOMIC DNA]</scope>
    <source>
        <strain evidence="2">DOLJORAL78_47_16</strain>
    </source>
</reference>
<dbReference type="PANTHER" id="PTHR23150">
    <property type="entry name" value="SULFATASE MODIFYING FACTOR 1, 2"/>
    <property type="match status" value="1"/>
</dbReference>